<feature type="non-terminal residue" evidence="1">
    <location>
        <position position="60"/>
    </location>
</feature>
<dbReference type="AlphaFoldDB" id="A0A699ZCD8"/>
<protein>
    <submittedName>
        <fullName evidence="1">Uncharacterized protein</fullName>
    </submittedName>
</protein>
<reference evidence="1 2" key="1">
    <citation type="submission" date="2020-02" db="EMBL/GenBank/DDBJ databases">
        <title>Draft genome sequence of Haematococcus lacustris strain NIES-144.</title>
        <authorList>
            <person name="Morimoto D."/>
            <person name="Nakagawa S."/>
            <person name="Yoshida T."/>
            <person name="Sawayama S."/>
        </authorList>
    </citation>
    <scope>NUCLEOTIDE SEQUENCE [LARGE SCALE GENOMIC DNA]</scope>
    <source>
        <strain evidence="1 2">NIES-144</strain>
    </source>
</reference>
<accession>A0A699ZCD8</accession>
<gene>
    <name evidence="1" type="ORF">HaLaN_16360</name>
</gene>
<proteinExistence type="predicted"/>
<feature type="non-terminal residue" evidence="1">
    <location>
        <position position="1"/>
    </location>
</feature>
<organism evidence="1 2">
    <name type="scientific">Haematococcus lacustris</name>
    <name type="common">Green alga</name>
    <name type="synonym">Haematococcus pluvialis</name>
    <dbReference type="NCBI Taxonomy" id="44745"/>
    <lineage>
        <taxon>Eukaryota</taxon>
        <taxon>Viridiplantae</taxon>
        <taxon>Chlorophyta</taxon>
        <taxon>core chlorophytes</taxon>
        <taxon>Chlorophyceae</taxon>
        <taxon>CS clade</taxon>
        <taxon>Chlamydomonadales</taxon>
        <taxon>Haematococcaceae</taxon>
        <taxon>Haematococcus</taxon>
    </lineage>
</organism>
<dbReference type="EMBL" id="BLLF01001460">
    <property type="protein sequence ID" value="GFH19415.1"/>
    <property type="molecule type" value="Genomic_DNA"/>
</dbReference>
<comment type="caution">
    <text evidence="1">The sequence shown here is derived from an EMBL/GenBank/DDBJ whole genome shotgun (WGS) entry which is preliminary data.</text>
</comment>
<name>A0A699ZCD8_HAELA</name>
<evidence type="ECO:0000313" key="2">
    <source>
        <dbReference type="Proteomes" id="UP000485058"/>
    </source>
</evidence>
<dbReference type="Proteomes" id="UP000485058">
    <property type="component" value="Unassembled WGS sequence"/>
</dbReference>
<evidence type="ECO:0000313" key="1">
    <source>
        <dbReference type="EMBL" id="GFH19415.1"/>
    </source>
</evidence>
<keyword evidence="2" id="KW-1185">Reference proteome</keyword>
<sequence length="60" mass="7091">MATHDKHRFATALRVQQQVISTVGMALEYEEYDHHVAFQLEDGKQRDDQLHQDIQARQKK</sequence>